<evidence type="ECO:0000313" key="2">
    <source>
        <dbReference type="Proteomes" id="UP001642409"/>
    </source>
</evidence>
<name>A0ABP1KHL0_9EUKA</name>
<dbReference type="InterPro" id="IPR029033">
    <property type="entry name" value="His_PPase_superfam"/>
</dbReference>
<accession>A0ABP1KHL0</accession>
<sequence>MYQRGLWIQHFQLKIVRQIIVIGLECKAIMILNRVNYKNCKKTNWKVGWNQFADNLRARYAMGTKFPDALNLADYQLILNVKDQLQCYVYQRHQNEDELTRYQKMAIGPFLQDLKDYINNKTVFKIVSGHDVVIAALAGVLVEEWVCAQPDYASFMAFEIYGDTLKIRYRHSGEDEGVYVKQKACMQTECQVSDVIKFFEKYIITMQERMELCDSAF</sequence>
<organism evidence="1 2">
    <name type="scientific">Hexamita inflata</name>
    <dbReference type="NCBI Taxonomy" id="28002"/>
    <lineage>
        <taxon>Eukaryota</taxon>
        <taxon>Metamonada</taxon>
        <taxon>Diplomonadida</taxon>
        <taxon>Hexamitidae</taxon>
        <taxon>Hexamitinae</taxon>
        <taxon>Hexamita</taxon>
    </lineage>
</organism>
<dbReference type="Proteomes" id="UP001642409">
    <property type="component" value="Unassembled WGS sequence"/>
</dbReference>
<keyword evidence="2" id="KW-1185">Reference proteome</keyword>
<comment type="caution">
    <text evidence="1">The sequence shown here is derived from an EMBL/GenBank/DDBJ whole genome shotgun (WGS) entry which is preliminary data.</text>
</comment>
<dbReference type="Gene3D" id="3.40.50.1240">
    <property type="entry name" value="Phosphoglycerate mutase-like"/>
    <property type="match status" value="1"/>
</dbReference>
<dbReference type="SUPFAM" id="SSF53254">
    <property type="entry name" value="Phosphoglycerate mutase-like"/>
    <property type="match status" value="1"/>
</dbReference>
<gene>
    <name evidence="1" type="ORF">HINF_LOCUS50054</name>
</gene>
<protein>
    <submittedName>
        <fullName evidence="1">Acid_phosphatase</fullName>
    </submittedName>
</protein>
<proteinExistence type="predicted"/>
<evidence type="ECO:0000313" key="1">
    <source>
        <dbReference type="EMBL" id="CAL6062159.1"/>
    </source>
</evidence>
<dbReference type="EMBL" id="CAXDID020000238">
    <property type="protein sequence ID" value="CAL6062159.1"/>
    <property type="molecule type" value="Genomic_DNA"/>
</dbReference>
<reference evidence="1 2" key="1">
    <citation type="submission" date="2024-07" db="EMBL/GenBank/DDBJ databases">
        <authorList>
            <person name="Akdeniz Z."/>
        </authorList>
    </citation>
    <scope>NUCLEOTIDE SEQUENCE [LARGE SCALE GENOMIC DNA]</scope>
</reference>